<reference evidence="1" key="2">
    <citation type="submission" date="2023-07" db="EMBL/GenBank/DDBJ databases">
        <authorList>
            <person name="Sun H."/>
        </authorList>
    </citation>
    <scope>NUCLEOTIDE SEQUENCE</scope>
    <source>
        <strain evidence="1">05753</strain>
    </source>
</reference>
<evidence type="ECO:0000313" key="1">
    <source>
        <dbReference type="EMBL" id="MDO1583176.1"/>
    </source>
</evidence>
<proteinExistence type="predicted"/>
<sequence length="625" mass="68989">MRWLKSLGSPQTISGGYVLTLETSSETYQKGAARKDASGNYVYDNYGRPVMDYTTQTRTVEKVAITQVEGLIPSAGQKQSTIPYYNLPGSSSGGDGALNRATADALFPVKDGLNTTMPVADRPPGFDVKASDLTTDDAINAFGRIFNTWHSSYQVEWVNANLKAQAITNGVLLLQGATTSITYVASVPPPANGTISLGEYSATPRIYQVNTLTKDNFATMPTKDQERIVATEAFKHMASSLGLSVNKQQMIDAANVLRGQVTNYKASNRKFVALPPDAQQAFTDQIDLLISRLDKMSVFSQTDIQSQLTELQTRFNRLAAFFNVSEENWRPGAGQAPLNTQDLSTLPTNFSETWLPLGNDNDVIRVPKNVVSLDDNATINSGYNVFLQQEMRIRDMKETRASVAAGDGYMNGKKLDAPSMIYYFQSQYNLEGEAKVTVETEEVKQQNAYLKTISVMQELINKSIAQFQKADEGPKSFAGLGPDFLDNLAKQINSNPPLNEADIQTLKAIFMFSDKSNDAQKNPLEVLRGLSRPRLDLVRGNISTGPQNGGYMWDNASNDLQSHTHPQWSNYGTQLSELVTLVNQESQLKMNDINSLDRERNRHFDLANSALQKMADLLQNISQAT</sequence>
<reference evidence="1" key="1">
    <citation type="journal article" date="2015" name="Int. J. Syst. Evol. Microbiol.">
        <title>Rhizobium oryzicola sp. nov., potential plant-growth-promoting endophytic bacteria isolated from rice roots.</title>
        <authorList>
            <person name="Zhang X.X."/>
            <person name="Gao J.S."/>
            <person name="Cao Y.H."/>
            <person name="Sheirdil R.A."/>
            <person name="Wang X.C."/>
            <person name="Zhang L."/>
        </authorList>
    </citation>
    <scope>NUCLEOTIDE SEQUENCE</scope>
    <source>
        <strain evidence="1">05753</strain>
    </source>
</reference>
<keyword evidence="2" id="KW-1185">Reference proteome</keyword>
<dbReference type="Proteomes" id="UP001169006">
    <property type="component" value="Unassembled WGS sequence"/>
</dbReference>
<dbReference type="EMBL" id="JAUKWQ010000004">
    <property type="protein sequence ID" value="MDO1583176.1"/>
    <property type="molecule type" value="Genomic_DNA"/>
</dbReference>
<comment type="caution">
    <text evidence="1">The sequence shown here is derived from an EMBL/GenBank/DDBJ whole genome shotgun (WGS) entry which is preliminary data.</text>
</comment>
<accession>A0ABT8SYX1</accession>
<name>A0ABT8SYX1_9HYPH</name>
<organism evidence="1 2">
    <name type="scientific">Rhizobium oryzicola</name>
    <dbReference type="NCBI Taxonomy" id="1232668"/>
    <lineage>
        <taxon>Bacteria</taxon>
        <taxon>Pseudomonadati</taxon>
        <taxon>Pseudomonadota</taxon>
        <taxon>Alphaproteobacteria</taxon>
        <taxon>Hyphomicrobiales</taxon>
        <taxon>Rhizobiaceae</taxon>
        <taxon>Rhizobium/Agrobacterium group</taxon>
        <taxon>Rhizobium</taxon>
    </lineage>
</organism>
<protein>
    <submittedName>
        <fullName evidence="1">Uncharacterized protein</fullName>
    </submittedName>
</protein>
<dbReference type="RefSeq" id="WP_302077371.1">
    <property type="nucleotide sequence ID" value="NZ_JAUKWQ010000004.1"/>
</dbReference>
<evidence type="ECO:0000313" key="2">
    <source>
        <dbReference type="Proteomes" id="UP001169006"/>
    </source>
</evidence>
<gene>
    <name evidence="1" type="ORF">Q2T52_13880</name>
</gene>